<organism evidence="3 4">
    <name type="scientific">Caenorhabditis angaria</name>
    <dbReference type="NCBI Taxonomy" id="860376"/>
    <lineage>
        <taxon>Eukaryota</taxon>
        <taxon>Metazoa</taxon>
        <taxon>Ecdysozoa</taxon>
        <taxon>Nematoda</taxon>
        <taxon>Chromadorea</taxon>
        <taxon>Rhabditida</taxon>
        <taxon>Rhabditina</taxon>
        <taxon>Rhabditomorpha</taxon>
        <taxon>Rhabditoidea</taxon>
        <taxon>Rhabditidae</taxon>
        <taxon>Peloderinae</taxon>
        <taxon>Caenorhabditis</taxon>
    </lineage>
</organism>
<name>A0A9P1ILG0_9PELO</name>
<accession>A0A9P1ILG0</accession>
<reference evidence="3" key="1">
    <citation type="submission" date="2022-11" db="EMBL/GenBank/DDBJ databases">
        <authorList>
            <person name="Kikuchi T."/>
        </authorList>
    </citation>
    <scope>NUCLEOTIDE SEQUENCE</scope>
    <source>
        <strain evidence="3">PS1010</strain>
    </source>
</reference>
<evidence type="ECO:0000313" key="4">
    <source>
        <dbReference type="Proteomes" id="UP001152747"/>
    </source>
</evidence>
<sequence>MRNLQLLAAFFLFFGSIDSLSSLRQDYPVAIQRIRDAIVAYDRDALKDLFTSDFKLRLGYKNVSADGTIDWLLDRKNHSAFHSLAITTNPNYYASRLSFKRTPIQLIIYVQKSNGKISEAAMQRSSEVPEEDADTRPTDLEEFRRKVVEAVNEKNKTRIRELMGSGYVTNLSPEEKLLNAFTLRKLFNSSLIRSSVDNSFDIILLYENGRTIRIHGLVYKNDKPIEVTYIGAFNPSTTTSTSTTTTTPRPPPTTTSTTTTTPRPPPTETTPVVDPVHVFHDALIRAVYQKDRKDVHDLLITYNSTDLNEKVKEIISHDLERSRIETSNNKFTIALEYKDGTVIKVQGRLVDGQIYIRKIYLVKNPTVITSKPVQTTPKPILSGAKFYEELVKAIKKSDRNRVEVLIGTKYTTNSTATKEELLDKFIGNLEHHSYKIYGFGSFRIVLQYKSKLEIQITGYRGDSSNIHITIGKVDPYPVDEDPTRHPEEFYKKLVAAIKKKDERKVRQTLGKNYKTNVKTEQILLKEFTQDLESSIFNKTGNFVIELIYTSGTTITIRAQRMADTEYSHVLTITVNKPEKIPVDARKFYELLVKAIREKKANLVKRLIGERYKVNVDRKKVIEYLLQDLKTNSFRQVYDFDFEVHLDYSNGQRIIVKLSETDFGELRVNVDEIRVLIKGITARYIFEQIRTAVQTQDRPFLNYLIGYADTKNHDAENVLLSSKGNISDSKYTSHPGKFEFYITLSNGKKVVFSGIDTGIGKEVHIDSIQIIDGTTTPKVTTATTVPVTTPRRPESPEEFYKLLVKAIREKDEKSVGGLIGNHYKTNVDRKSVIKYLIGDLNNSTMKDRSTHAIITLDYANHQRIIVNMVVNDFGTRFVRVVEIRVFLKPESGEQLFEELGKAIKNKDQVYTYYLIRLFKTEEESNNVVKVLLSSGSVIGSDYQPWSWGEFRFYFDFSNGKRVIFDGSKSDHRNEISIESIKIVILQDVQDGKDLRKIRVKFEGAIRTNNTNALNVLIDKDFKMIYDQEESQSNKQRIIRALLEKTLRIEDIEFNKKLTRDAPYYVTVHGVLTKNGQSGNFEASFNKGKSEHDLILMRAKYEKDIIRRKSAQH</sequence>
<comment type="caution">
    <text evidence="3">The sequence shown here is derived from an EMBL/GenBank/DDBJ whole genome shotgun (WGS) entry which is preliminary data.</text>
</comment>
<dbReference type="AlphaFoldDB" id="A0A9P1ILG0"/>
<dbReference type="EMBL" id="CANHGI010000003">
    <property type="protein sequence ID" value="CAI5446760.1"/>
    <property type="molecule type" value="Genomic_DNA"/>
</dbReference>
<gene>
    <name evidence="3" type="ORF">CAMP_LOCUS9397</name>
</gene>
<feature type="chain" id="PRO_5040215393" evidence="2">
    <location>
        <begin position="20"/>
        <end position="1111"/>
    </location>
</feature>
<feature type="signal peptide" evidence="2">
    <location>
        <begin position="1"/>
        <end position="19"/>
    </location>
</feature>
<keyword evidence="2" id="KW-0732">Signal</keyword>
<evidence type="ECO:0000256" key="1">
    <source>
        <dbReference type="SAM" id="MobiDB-lite"/>
    </source>
</evidence>
<feature type="region of interest" description="Disordered" evidence="1">
    <location>
        <begin position="234"/>
        <end position="272"/>
    </location>
</feature>
<dbReference type="Proteomes" id="UP001152747">
    <property type="component" value="Unassembled WGS sequence"/>
</dbReference>
<feature type="compositionally biased region" description="Low complexity" evidence="1">
    <location>
        <begin position="235"/>
        <end position="247"/>
    </location>
</feature>
<proteinExistence type="predicted"/>
<evidence type="ECO:0000313" key="3">
    <source>
        <dbReference type="EMBL" id="CAI5446760.1"/>
    </source>
</evidence>
<protein>
    <submittedName>
        <fullName evidence="3">Uncharacterized protein</fullName>
    </submittedName>
</protein>
<evidence type="ECO:0000256" key="2">
    <source>
        <dbReference type="SAM" id="SignalP"/>
    </source>
</evidence>
<keyword evidence="4" id="KW-1185">Reference proteome</keyword>